<organism evidence="7 8">
    <name type="scientific">Crocodylus porosus</name>
    <name type="common">Saltwater crocodile</name>
    <name type="synonym">Estuarine crocodile</name>
    <dbReference type="NCBI Taxonomy" id="8502"/>
    <lineage>
        <taxon>Eukaryota</taxon>
        <taxon>Metazoa</taxon>
        <taxon>Chordata</taxon>
        <taxon>Craniata</taxon>
        <taxon>Vertebrata</taxon>
        <taxon>Euteleostomi</taxon>
        <taxon>Archelosauria</taxon>
        <taxon>Archosauria</taxon>
        <taxon>Crocodylia</taxon>
        <taxon>Longirostres</taxon>
        <taxon>Crocodylidae</taxon>
        <taxon>Crocodylus</taxon>
    </lineage>
</organism>
<dbReference type="InterPro" id="IPR035076">
    <property type="entry name" value="Toxin/TOLIP"/>
</dbReference>
<evidence type="ECO:0000256" key="3">
    <source>
        <dbReference type="ARBA" id="ARBA00022729"/>
    </source>
</evidence>
<dbReference type="CDD" id="cd23543">
    <property type="entry name" value="TFP_LU_ECD_Ly6E"/>
    <property type="match status" value="1"/>
</dbReference>
<dbReference type="AlphaFoldDB" id="A0A7M4F4M7"/>
<keyword evidence="3" id="KW-0732">Signal</keyword>
<dbReference type="InterPro" id="IPR016054">
    <property type="entry name" value="LY6_UPA_recep-like"/>
</dbReference>
<dbReference type="GeneTree" id="ENSGT00940000153378"/>
<keyword evidence="8" id="KW-1185">Reference proteome</keyword>
<evidence type="ECO:0000313" key="8">
    <source>
        <dbReference type="Proteomes" id="UP000594220"/>
    </source>
</evidence>
<dbReference type="Ensembl" id="ENSCPRT00005022948.1">
    <property type="protein sequence ID" value="ENSCPRP00005019632.1"/>
    <property type="gene ID" value="ENSCPRG00005013687.1"/>
</dbReference>
<accession>A0A7M4F4M7</accession>
<dbReference type="PANTHER" id="PTHR16983">
    <property type="entry name" value="UPAR/LY6 DOMAIN-CONTAINING PROTEIN"/>
    <property type="match status" value="1"/>
</dbReference>
<sequence>MISIPSLQMFLERSKPCVCVLLTADSLVCYVCDNEKSNWSCLKPQSCAKHDEYCVTTHSTVGLGKDKEPRVSKYCSPFCPETNLNIGIASFSASCCNTFLCNFSGASSVKTSYTVMAMGILASLLYVLRTGL</sequence>
<proteinExistence type="predicted"/>
<dbReference type="PANTHER" id="PTHR16983:SF13">
    <property type="entry name" value="LYMPHOCYTE ANTIGEN 6E"/>
    <property type="match status" value="1"/>
</dbReference>
<dbReference type="Pfam" id="PF00087">
    <property type="entry name" value="Toxin_TOLIP"/>
    <property type="match status" value="1"/>
</dbReference>
<keyword evidence="4" id="KW-0472">Membrane</keyword>
<dbReference type="GO" id="GO:0030154">
    <property type="term" value="P:cell differentiation"/>
    <property type="evidence" value="ECO:0007669"/>
    <property type="project" value="UniProtKB-ARBA"/>
</dbReference>
<dbReference type="SUPFAM" id="SSF57302">
    <property type="entry name" value="Snake toxin-like"/>
    <property type="match status" value="1"/>
</dbReference>
<keyword evidence="5" id="KW-0325">Glycoprotein</keyword>
<dbReference type="Gene3D" id="2.10.60.10">
    <property type="entry name" value="CD59"/>
    <property type="match status" value="1"/>
</dbReference>
<dbReference type="GO" id="GO:0005886">
    <property type="term" value="C:plasma membrane"/>
    <property type="evidence" value="ECO:0007669"/>
    <property type="project" value="UniProtKB-SubCell"/>
</dbReference>
<evidence type="ECO:0000259" key="6">
    <source>
        <dbReference type="SMART" id="SM00134"/>
    </source>
</evidence>
<feature type="domain" description="UPAR/Ly6" evidence="6">
    <location>
        <begin position="27"/>
        <end position="116"/>
    </location>
</feature>
<comment type="subcellular location">
    <subcellularLocation>
        <location evidence="1">Cell membrane</location>
    </subcellularLocation>
</comment>
<dbReference type="InterPro" id="IPR051110">
    <property type="entry name" value="Ly-6/neurotoxin-like_GPI-ap"/>
</dbReference>
<evidence type="ECO:0000256" key="2">
    <source>
        <dbReference type="ARBA" id="ARBA00022475"/>
    </source>
</evidence>
<keyword evidence="2" id="KW-1003">Cell membrane</keyword>
<dbReference type="OMA" id="CMTTVAS"/>
<reference evidence="7" key="2">
    <citation type="submission" date="2025-09" db="UniProtKB">
        <authorList>
            <consortium name="Ensembl"/>
        </authorList>
    </citation>
    <scope>IDENTIFICATION</scope>
</reference>
<dbReference type="SMART" id="SM00134">
    <property type="entry name" value="LU"/>
    <property type="match status" value="1"/>
</dbReference>
<dbReference type="FunFam" id="2.10.60.10:FF:000003">
    <property type="entry name" value="lymphocyte antigen 6E isoform X1"/>
    <property type="match status" value="1"/>
</dbReference>
<reference evidence="7" key="1">
    <citation type="submission" date="2025-08" db="UniProtKB">
        <authorList>
            <consortium name="Ensembl"/>
        </authorList>
    </citation>
    <scope>IDENTIFICATION</scope>
</reference>
<dbReference type="Proteomes" id="UP000594220">
    <property type="component" value="Unplaced"/>
</dbReference>
<evidence type="ECO:0000256" key="5">
    <source>
        <dbReference type="ARBA" id="ARBA00023180"/>
    </source>
</evidence>
<dbReference type="GO" id="GO:0030550">
    <property type="term" value="F:acetylcholine receptor inhibitor activity"/>
    <property type="evidence" value="ECO:0007669"/>
    <property type="project" value="TreeGrafter"/>
</dbReference>
<evidence type="ECO:0000256" key="4">
    <source>
        <dbReference type="ARBA" id="ARBA00023136"/>
    </source>
</evidence>
<name>A0A7M4F4M7_CROPO</name>
<evidence type="ECO:0000313" key="7">
    <source>
        <dbReference type="Ensembl" id="ENSCPRP00005019632.1"/>
    </source>
</evidence>
<evidence type="ECO:0000256" key="1">
    <source>
        <dbReference type="ARBA" id="ARBA00004236"/>
    </source>
</evidence>
<protein>
    <recommendedName>
        <fullName evidence="6">UPAR/Ly6 domain-containing protein</fullName>
    </recommendedName>
</protein>
<dbReference type="InterPro" id="IPR045860">
    <property type="entry name" value="Snake_toxin-like_sf"/>
</dbReference>